<dbReference type="EMBL" id="BGZK01000296">
    <property type="protein sequence ID" value="GBP34886.1"/>
    <property type="molecule type" value="Genomic_DNA"/>
</dbReference>
<evidence type="ECO:0000313" key="2">
    <source>
        <dbReference type="Proteomes" id="UP000299102"/>
    </source>
</evidence>
<comment type="caution">
    <text evidence="1">The sequence shown here is derived from an EMBL/GenBank/DDBJ whole genome shotgun (WGS) entry which is preliminary data.</text>
</comment>
<proteinExistence type="predicted"/>
<evidence type="ECO:0000313" key="1">
    <source>
        <dbReference type="EMBL" id="GBP34886.1"/>
    </source>
</evidence>
<sequence length="88" mass="9767">MIYDERPGASEVLPFTSSSLNVQQEQLSWDLSVDIRSPPLDSYPDAYVNFFPVTLLTLVKNLRSISISDAASILLPSGFYLNEAGEKK</sequence>
<accession>A0A4C1V8P2</accession>
<organism evidence="1 2">
    <name type="scientific">Eumeta variegata</name>
    <name type="common">Bagworm moth</name>
    <name type="synonym">Eumeta japonica</name>
    <dbReference type="NCBI Taxonomy" id="151549"/>
    <lineage>
        <taxon>Eukaryota</taxon>
        <taxon>Metazoa</taxon>
        <taxon>Ecdysozoa</taxon>
        <taxon>Arthropoda</taxon>
        <taxon>Hexapoda</taxon>
        <taxon>Insecta</taxon>
        <taxon>Pterygota</taxon>
        <taxon>Neoptera</taxon>
        <taxon>Endopterygota</taxon>
        <taxon>Lepidoptera</taxon>
        <taxon>Glossata</taxon>
        <taxon>Ditrysia</taxon>
        <taxon>Tineoidea</taxon>
        <taxon>Psychidae</taxon>
        <taxon>Oiketicinae</taxon>
        <taxon>Eumeta</taxon>
    </lineage>
</organism>
<dbReference type="AlphaFoldDB" id="A0A4C1V8P2"/>
<dbReference type="Proteomes" id="UP000299102">
    <property type="component" value="Unassembled WGS sequence"/>
</dbReference>
<protein>
    <submittedName>
        <fullName evidence="1">Uncharacterized protein</fullName>
    </submittedName>
</protein>
<name>A0A4C1V8P2_EUMVA</name>
<reference evidence="1 2" key="1">
    <citation type="journal article" date="2019" name="Commun. Biol.">
        <title>The bagworm genome reveals a unique fibroin gene that provides high tensile strength.</title>
        <authorList>
            <person name="Kono N."/>
            <person name="Nakamura H."/>
            <person name="Ohtoshi R."/>
            <person name="Tomita M."/>
            <person name="Numata K."/>
            <person name="Arakawa K."/>
        </authorList>
    </citation>
    <scope>NUCLEOTIDE SEQUENCE [LARGE SCALE GENOMIC DNA]</scope>
</reference>
<gene>
    <name evidence="1" type="ORF">EVAR_26475_1</name>
</gene>
<keyword evidence="2" id="KW-1185">Reference proteome</keyword>